<evidence type="ECO:0000256" key="1">
    <source>
        <dbReference type="SAM" id="Phobius"/>
    </source>
</evidence>
<sequence>MVHLIARLLGHATGFACAVWMLPGVRVGTGDESLRREAAALAGGALGWAVVSAAVGPLAATARSLVGARIMVTSVRVLVIDPFTAVLSCFAAGCLAAVFVLLTPPVVGAVNALLIARLLGEALYVDGFGWAVLCASVTWVVSWPLRRLSDSHLGS</sequence>
<keyword evidence="1" id="KW-0812">Transmembrane</keyword>
<evidence type="ECO:0000313" key="2">
    <source>
        <dbReference type="EMBL" id="AMW10322.1"/>
    </source>
</evidence>
<feature type="transmembrane region" description="Helical" evidence="1">
    <location>
        <begin position="122"/>
        <end position="145"/>
    </location>
</feature>
<protein>
    <submittedName>
        <fullName evidence="2">Uncharacterized protein</fullName>
    </submittedName>
</protein>
<feature type="transmembrane region" description="Helical" evidence="1">
    <location>
        <begin position="78"/>
        <end position="102"/>
    </location>
</feature>
<evidence type="ECO:0000313" key="3">
    <source>
        <dbReference type="Proteomes" id="UP000076096"/>
    </source>
</evidence>
<keyword evidence="3" id="KW-1185">Reference proteome</keyword>
<feature type="transmembrane region" description="Helical" evidence="1">
    <location>
        <begin position="7"/>
        <end position="25"/>
    </location>
</feature>
<keyword evidence="1" id="KW-0472">Membrane</keyword>
<reference evidence="3" key="1">
    <citation type="submission" date="2016-04" db="EMBL/GenBank/DDBJ databases">
        <authorList>
            <person name="Zhang B."/>
        </authorList>
    </citation>
    <scope>NUCLEOTIDE SEQUENCE [LARGE SCALE GENOMIC DNA]</scope>
    <source>
        <strain evidence="3">S10</strain>
    </source>
</reference>
<feature type="transmembrane region" description="Helical" evidence="1">
    <location>
        <begin position="45"/>
        <end position="66"/>
    </location>
</feature>
<dbReference type="EMBL" id="CP015098">
    <property type="protein sequence ID" value="AMW10322.1"/>
    <property type="molecule type" value="Genomic_DNA"/>
</dbReference>
<organism evidence="2 3">
    <name type="scientific">Streptomyces qaidamensis</name>
    <dbReference type="NCBI Taxonomy" id="1783515"/>
    <lineage>
        <taxon>Bacteria</taxon>
        <taxon>Bacillati</taxon>
        <taxon>Actinomycetota</taxon>
        <taxon>Actinomycetes</taxon>
        <taxon>Kitasatosporales</taxon>
        <taxon>Streptomycetaceae</taxon>
        <taxon>Streptomyces</taxon>
        <taxon>Streptomyces aurantiacus group</taxon>
    </lineage>
</organism>
<proteinExistence type="predicted"/>
<keyword evidence="1" id="KW-1133">Transmembrane helix</keyword>
<dbReference type="STRING" id="1783515.A4E84_12835"/>
<name>A0A143BYT1_9ACTN</name>
<gene>
    <name evidence="2" type="ORF">A4E84_12835</name>
</gene>
<accession>A0A143BYT1</accession>
<dbReference type="AlphaFoldDB" id="A0A143BYT1"/>
<dbReference type="KEGG" id="stsi:A4E84_12835"/>
<dbReference type="Proteomes" id="UP000076096">
    <property type="component" value="Chromosome"/>
</dbReference>